<keyword evidence="1" id="KW-0732">Signal</keyword>
<evidence type="ECO:0000313" key="3">
    <source>
        <dbReference type="Proteomes" id="UP000802098"/>
    </source>
</evidence>
<feature type="chain" id="PRO_5046324846" evidence="1">
    <location>
        <begin position="23"/>
        <end position="375"/>
    </location>
</feature>
<dbReference type="RefSeq" id="WP_009857589.1">
    <property type="nucleotide sequence ID" value="NZ_JAAOCD010000007.1"/>
</dbReference>
<feature type="signal peptide" evidence="1">
    <location>
        <begin position="1"/>
        <end position="22"/>
    </location>
</feature>
<evidence type="ECO:0000256" key="1">
    <source>
        <dbReference type="SAM" id="SignalP"/>
    </source>
</evidence>
<comment type="caution">
    <text evidence="2">The sequence shown here is derived from an EMBL/GenBank/DDBJ whole genome shotgun (WGS) entry which is preliminary data.</text>
</comment>
<dbReference type="Pfam" id="PF07759">
    <property type="entry name" value="DUF1615"/>
    <property type="match status" value="1"/>
</dbReference>
<gene>
    <name evidence="2" type="ORF">G7087_14645</name>
</gene>
<sequence>MNRSRCLPTLRLGAAIAAAALAAGCTTAPRPADAPERPADVRQRVQSLLPPALADRAGWAQDLQVAFSALGVEPSVENLCAAIAVAEQESGLRADPPVPRLGEIARRELEERAERAGVPRLAVAAALVLPSPDGRSWNERLAAVKTERELSELYESFIDRVPLGRRFLASRNPVRTGGPMQVSVAFAERQAERGYPYPLKGSVRDEVFTRRGGLYFGVAHLLDYEAPYDALIYRYADFNAGRWASRNAAFQNALAAVTGIPLVPDGDLLPPDAGRDTPPGATETAARSLASRLGLDADDIRRELAQGEGPGFERSRLWQRVFALAERQGRTLPRAALPRITLEGPKIQRKLTTEWFARRVDERQRRCVARADSPA</sequence>
<dbReference type="EMBL" id="JAAOCD010000007">
    <property type="protein sequence ID" value="NHK99623.1"/>
    <property type="molecule type" value="Genomic_DNA"/>
</dbReference>
<evidence type="ECO:0000313" key="2">
    <source>
        <dbReference type="EMBL" id="NHK99623.1"/>
    </source>
</evidence>
<organism evidence="2 3">
    <name type="scientific">Rubrivivax benzoatilyticus</name>
    <dbReference type="NCBI Taxonomy" id="316997"/>
    <lineage>
        <taxon>Bacteria</taxon>
        <taxon>Pseudomonadati</taxon>
        <taxon>Pseudomonadota</taxon>
        <taxon>Betaproteobacteria</taxon>
        <taxon>Burkholderiales</taxon>
        <taxon>Sphaerotilaceae</taxon>
        <taxon>Rubrivivax</taxon>
    </lineage>
</organism>
<proteinExistence type="predicted"/>
<keyword evidence="3" id="KW-1185">Reference proteome</keyword>
<name>A0ABX0HXA1_9BURK</name>
<protein>
    <submittedName>
        <fullName evidence="2">DUF1615 domain-containing protein</fullName>
    </submittedName>
</protein>
<dbReference type="PROSITE" id="PS51257">
    <property type="entry name" value="PROKAR_LIPOPROTEIN"/>
    <property type="match status" value="1"/>
</dbReference>
<reference evidence="2 3" key="1">
    <citation type="submission" date="2020-03" db="EMBL/GenBank/DDBJ databases">
        <title>Rubrivivax benzoatilyticus JA2 (sequenced after 10 years sub-culturing).</title>
        <authorList>
            <person name="Gupta D."/>
            <person name="Chintalapati S."/>
            <person name="Chintalapati V.R."/>
        </authorList>
    </citation>
    <scope>NUCLEOTIDE SEQUENCE [LARGE SCALE GENOMIC DNA]</scope>
    <source>
        <strain evidence="2 3">JA2-Mal</strain>
    </source>
</reference>
<dbReference type="InterPro" id="IPR011673">
    <property type="entry name" value="DUF1615"/>
</dbReference>
<dbReference type="Proteomes" id="UP000802098">
    <property type="component" value="Unassembled WGS sequence"/>
</dbReference>
<accession>A0ABX0HXA1</accession>